<proteinExistence type="predicted"/>
<dbReference type="AlphaFoldDB" id="A0A2G5VAV3"/>
<dbReference type="InterPro" id="IPR052664">
    <property type="entry name" value="BTB-MATH_domain_protein"/>
</dbReference>
<evidence type="ECO:0000256" key="2">
    <source>
        <dbReference type="SAM" id="MobiDB-lite"/>
    </source>
</evidence>
<evidence type="ECO:0000256" key="1">
    <source>
        <dbReference type="SAM" id="Coils"/>
    </source>
</evidence>
<dbReference type="EMBL" id="PDUG01000002">
    <property type="protein sequence ID" value="PIC48898.1"/>
    <property type="molecule type" value="Genomic_DNA"/>
</dbReference>
<dbReference type="InterPro" id="IPR002083">
    <property type="entry name" value="MATH/TRAF_dom"/>
</dbReference>
<evidence type="ECO:0000259" key="3">
    <source>
        <dbReference type="PROSITE" id="PS50097"/>
    </source>
</evidence>
<comment type="caution">
    <text evidence="4">The sequence shown here is derived from an EMBL/GenBank/DDBJ whole genome shotgun (WGS) entry which is preliminary data.</text>
</comment>
<gene>
    <name evidence="4" type="primary">Cnig_chr_II.g7707</name>
    <name evidence="4" type="ORF">B9Z55_007707</name>
</gene>
<dbReference type="SMART" id="SM00225">
    <property type="entry name" value="BTB"/>
    <property type="match status" value="1"/>
</dbReference>
<feature type="domain" description="BTB" evidence="3">
    <location>
        <begin position="258"/>
        <end position="317"/>
    </location>
</feature>
<organism evidence="4 5">
    <name type="scientific">Caenorhabditis nigoni</name>
    <dbReference type="NCBI Taxonomy" id="1611254"/>
    <lineage>
        <taxon>Eukaryota</taxon>
        <taxon>Metazoa</taxon>
        <taxon>Ecdysozoa</taxon>
        <taxon>Nematoda</taxon>
        <taxon>Chromadorea</taxon>
        <taxon>Rhabditida</taxon>
        <taxon>Rhabditina</taxon>
        <taxon>Rhabditomorpha</taxon>
        <taxon>Rhabditoidea</taxon>
        <taxon>Rhabditidae</taxon>
        <taxon>Peloderinae</taxon>
        <taxon>Caenorhabditis</taxon>
    </lineage>
</organism>
<dbReference type="CDD" id="cd00121">
    <property type="entry name" value="MATH"/>
    <property type="match status" value="1"/>
</dbReference>
<dbReference type="SUPFAM" id="SSF54695">
    <property type="entry name" value="POZ domain"/>
    <property type="match status" value="1"/>
</dbReference>
<sequence length="345" mass="39346">MAANEESSMRIRPEPESTIPLENNQVTEETGEIAGAGDTSNAALLVEIKKLRSELIATTEENRKKQDEMLQKFESKMEDMKKGVSEKLQSIEALTSNDKPEKSDSTRNVASSKPVKQFKLKHVFEDSNKFQENVSNFSLDEDHDKVNWYINLMRRNNHLGFYVGCEPIAPADDKWSIRTITEYKVVGRKKNDVMRTCENCYQTDEGWGFSKFLDWEEMNKYCLADGKLQVEAKVTIIETTGLGKRKIRKFDESQEDVSDVILVVRDTKFYVSKMYLAAQSPIFKTLLLGNFSESKQSEVKLNGIDPDDFHYFLELLYGESAVDGNVMRAFFQGRSGTTGPKVPTF</sequence>
<name>A0A2G5VAV3_9PELO</name>
<dbReference type="STRING" id="1611254.A0A2G5VAV3"/>
<dbReference type="SMART" id="SM00061">
    <property type="entry name" value="MATH"/>
    <property type="match status" value="1"/>
</dbReference>
<keyword evidence="1" id="KW-0175">Coiled coil</keyword>
<dbReference type="CDD" id="cd18186">
    <property type="entry name" value="BTB_POZ_ZBTB_KLHL-like"/>
    <property type="match status" value="1"/>
</dbReference>
<reference evidence="5" key="1">
    <citation type="submission" date="2017-10" db="EMBL/GenBank/DDBJ databases">
        <title>Rapid genome shrinkage in a self-fertile nematode reveals novel sperm competition proteins.</title>
        <authorList>
            <person name="Yin D."/>
            <person name="Schwarz E.M."/>
            <person name="Thomas C.G."/>
            <person name="Felde R.L."/>
            <person name="Korf I.F."/>
            <person name="Cutter A.D."/>
            <person name="Schartner C.M."/>
            <person name="Ralston E.J."/>
            <person name="Meyer B.J."/>
            <person name="Haag E.S."/>
        </authorList>
    </citation>
    <scope>NUCLEOTIDE SEQUENCE [LARGE SCALE GENOMIC DNA]</scope>
    <source>
        <strain evidence="5">JU1422</strain>
    </source>
</reference>
<evidence type="ECO:0000313" key="4">
    <source>
        <dbReference type="EMBL" id="PIC48898.1"/>
    </source>
</evidence>
<dbReference type="SUPFAM" id="SSF49599">
    <property type="entry name" value="TRAF domain-like"/>
    <property type="match status" value="1"/>
</dbReference>
<protein>
    <recommendedName>
        <fullName evidence="3">BTB domain-containing protein</fullName>
    </recommendedName>
</protein>
<dbReference type="OrthoDB" id="3218112at2759"/>
<dbReference type="InterPro" id="IPR000210">
    <property type="entry name" value="BTB/POZ_dom"/>
</dbReference>
<dbReference type="PANTHER" id="PTHR22743:SF165">
    <property type="entry name" value="BTB AND MATH DOMAIN CONTAINING-RELATED"/>
    <property type="match status" value="1"/>
</dbReference>
<dbReference type="Pfam" id="PF00651">
    <property type="entry name" value="BTB"/>
    <property type="match status" value="1"/>
</dbReference>
<dbReference type="Proteomes" id="UP000230233">
    <property type="component" value="Chromosome II"/>
</dbReference>
<dbReference type="Gene3D" id="2.60.210.10">
    <property type="entry name" value="Apoptosis, Tumor Necrosis Factor Receptor Associated Protein 2, Chain A"/>
    <property type="match status" value="1"/>
</dbReference>
<dbReference type="InterPro" id="IPR008974">
    <property type="entry name" value="TRAF-like"/>
</dbReference>
<evidence type="ECO:0000313" key="5">
    <source>
        <dbReference type="Proteomes" id="UP000230233"/>
    </source>
</evidence>
<dbReference type="InterPro" id="IPR011333">
    <property type="entry name" value="SKP1/BTB/POZ_sf"/>
</dbReference>
<feature type="region of interest" description="Disordered" evidence="2">
    <location>
        <begin position="1"/>
        <end position="25"/>
    </location>
</feature>
<dbReference type="PROSITE" id="PS50097">
    <property type="entry name" value="BTB"/>
    <property type="match status" value="1"/>
</dbReference>
<accession>A0A2G5VAV3</accession>
<dbReference type="Pfam" id="PF00917">
    <property type="entry name" value="MATH"/>
    <property type="match status" value="1"/>
</dbReference>
<dbReference type="PANTHER" id="PTHR22743">
    <property type="entry name" value="MEPRIN/TRAF-LIKE MATH FAMILY-C.ELEGANS"/>
    <property type="match status" value="1"/>
</dbReference>
<feature type="coiled-coil region" evidence="1">
    <location>
        <begin position="41"/>
        <end position="76"/>
    </location>
</feature>
<keyword evidence="5" id="KW-1185">Reference proteome</keyword>
<dbReference type="Gene3D" id="3.30.710.10">
    <property type="entry name" value="Potassium Channel Kv1.1, Chain A"/>
    <property type="match status" value="1"/>
</dbReference>